<accession>C8VCM0</accession>
<dbReference type="GeneID" id="2870009"/>
<gene>
    <name evidence="1" type="ORF">ANIA_07333</name>
</gene>
<dbReference type="AlphaFoldDB" id="Q5AWJ7"/>
<keyword evidence="2" id="KW-1185">Reference proteome</keyword>
<name>Q5AWJ7_EMENI</name>
<accession>Q5AWJ7</accession>
<dbReference type="HOGENOM" id="CLU_2320350_0_0_1"/>
<dbReference type="OrthoDB" id="2968323at2759"/>
<sequence>MSYCSGERTGDLDRRKKALSCRFGDRLSGVKGYNLYYAIETIPGASTAEVVGDVPANVKNTVMRRFIIGPVAERADWNKERAAMDRDRHISSRVQMDHT</sequence>
<dbReference type="RefSeq" id="XP_680602.1">
    <property type="nucleotide sequence ID" value="XM_675510.1"/>
</dbReference>
<evidence type="ECO:0000313" key="2">
    <source>
        <dbReference type="Proteomes" id="UP000000560"/>
    </source>
</evidence>
<organism evidence="1 2">
    <name type="scientific">Emericella nidulans (strain FGSC A4 / ATCC 38163 / CBS 112.46 / NRRL 194 / M139)</name>
    <name type="common">Aspergillus nidulans</name>
    <dbReference type="NCBI Taxonomy" id="227321"/>
    <lineage>
        <taxon>Eukaryota</taxon>
        <taxon>Fungi</taxon>
        <taxon>Dikarya</taxon>
        <taxon>Ascomycota</taxon>
        <taxon>Pezizomycotina</taxon>
        <taxon>Eurotiomycetes</taxon>
        <taxon>Eurotiomycetidae</taxon>
        <taxon>Eurotiales</taxon>
        <taxon>Aspergillaceae</taxon>
        <taxon>Aspergillus</taxon>
        <taxon>Aspergillus subgen. Nidulantes</taxon>
    </lineage>
</organism>
<evidence type="ECO:0000313" key="1">
    <source>
        <dbReference type="EMBL" id="CBF78599.1"/>
    </source>
</evidence>
<dbReference type="Proteomes" id="UP000000560">
    <property type="component" value="Chromosome IV"/>
</dbReference>
<reference evidence="2" key="2">
    <citation type="journal article" date="2009" name="Fungal Genet. Biol.">
        <title>The 2008 update of the Aspergillus nidulans genome annotation: a community effort.</title>
        <authorList>
            <person name="Wortman J.R."/>
            <person name="Gilsenan J.M."/>
            <person name="Joardar V."/>
            <person name="Deegan J."/>
            <person name="Clutterbuck J."/>
            <person name="Andersen M.R."/>
            <person name="Archer D."/>
            <person name="Bencina M."/>
            <person name="Braus G."/>
            <person name="Coutinho P."/>
            <person name="von Dohren H."/>
            <person name="Doonan J."/>
            <person name="Driessen A.J."/>
            <person name="Durek P."/>
            <person name="Espeso E."/>
            <person name="Fekete E."/>
            <person name="Flipphi M."/>
            <person name="Estrada C.G."/>
            <person name="Geysens S."/>
            <person name="Goldman G."/>
            <person name="de Groot P.W."/>
            <person name="Hansen K."/>
            <person name="Harris S.D."/>
            <person name="Heinekamp T."/>
            <person name="Helmstaedt K."/>
            <person name="Henrissat B."/>
            <person name="Hofmann G."/>
            <person name="Homan T."/>
            <person name="Horio T."/>
            <person name="Horiuchi H."/>
            <person name="James S."/>
            <person name="Jones M."/>
            <person name="Karaffa L."/>
            <person name="Karanyi Z."/>
            <person name="Kato M."/>
            <person name="Keller N."/>
            <person name="Kelly D.E."/>
            <person name="Kiel J.A."/>
            <person name="Kim J.M."/>
            <person name="van der Klei I.J."/>
            <person name="Klis F.M."/>
            <person name="Kovalchuk A."/>
            <person name="Krasevec N."/>
            <person name="Kubicek C.P."/>
            <person name="Liu B."/>
            <person name="Maccabe A."/>
            <person name="Meyer V."/>
            <person name="Mirabito P."/>
            <person name="Miskei M."/>
            <person name="Mos M."/>
            <person name="Mullins J."/>
            <person name="Nelson D.R."/>
            <person name="Nielsen J."/>
            <person name="Oakley B.R."/>
            <person name="Osmani S.A."/>
            <person name="Pakula T."/>
            <person name="Paszewski A."/>
            <person name="Paulsen I."/>
            <person name="Pilsyk S."/>
            <person name="Pocsi I."/>
            <person name="Punt P.J."/>
            <person name="Ram A.F."/>
            <person name="Ren Q."/>
            <person name="Robellet X."/>
            <person name="Robson G."/>
            <person name="Seiboth B."/>
            <person name="van Solingen P."/>
            <person name="Specht T."/>
            <person name="Sun J."/>
            <person name="Taheri-Talesh N."/>
            <person name="Takeshita N."/>
            <person name="Ussery D."/>
            <person name="vanKuyk P.A."/>
            <person name="Visser H."/>
            <person name="van de Vondervoort P.J."/>
            <person name="de Vries R.P."/>
            <person name="Walton J."/>
            <person name="Xiang X."/>
            <person name="Xiong Y."/>
            <person name="Zeng A.P."/>
            <person name="Brandt B.W."/>
            <person name="Cornell M.J."/>
            <person name="van den Hondel C.A."/>
            <person name="Visser J."/>
            <person name="Oliver S.G."/>
            <person name="Turner G."/>
        </authorList>
    </citation>
    <scope>GENOME REANNOTATION</scope>
    <source>
        <strain evidence="2">FGSC A4 / ATCC 38163 / CBS 112.46 / NRRL 194 / M139</strain>
    </source>
</reference>
<protein>
    <submittedName>
        <fullName evidence="1">Uncharacterized protein</fullName>
    </submittedName>
</protein>
<reference evidence="2" key="1">
    <citation type="journal article" date="2005" name="Nature">
        <title>Sequencing of Aspergillus nidulans and comparative analysis with A. fumigatus and A. oryzae.</title>
        <authorList>
            <person name="Galagan J.E."/>
            <person name="Calvo S.E."/>
            <person name="Cuomo C."/>
            <person name="Ma L.J."/>
            <person name="Wortman J.R."/>
            <person name="Batzoglou S."/>
            <person name="Lee S.I."/>
            <person name="Basturkmen M."/>
            <person name="Spevak C.C."/>
            <person name="Clutterbuck J."/>
            <person name="Kapitonov V."/>
            <person name="Jurka J."/>
            <person name="Scazzocchio C."/>
            <person name="Farman M."/>
            <person name="Butler J."/>
            <person name="Purcell S."/>
            <person name="Harris S."/>
            <person name="Braus G.H."/>
            <person name="Draht O."/>
            <person name="Busch S."/>
            <person name="D'Enfert C."/>
            <person name="Bouchier C."/>
            <person name="Goldman G.H."/>
            <person name="Bell-Pedersen D."/>
            <person name="Griffiths-Jones S."/>
            <person name="Doonan J.H."/>
            <person name="Yu J."/>
            <person name="Vienken K."/>
            <person name="Pain A."/>
            <person name="Freitag M."/>
            <person name="Selker E.U."/>
            <person name="Archer D.B."/>
            <person name="Penalva M.A."/>
            <person name="Oakley B.R."/>
            <person name="Momany M."/>
            <person name="Tanaka T."/>
            <person name="Kumagai T."/>
            <person name="Asai K."/>
            <person name="Machida M."/>
            <person name="Nierman W.C."/>
            <person name="Denning D.W."/>
            <person name="Caddick M."/>
            <person name="Hynes M."/>
            <person name="Paoletti M."/>
            <person name="Fischer R."/>
            <person name="Miller B."/>
            <person name="Dyer P."/>
            <person name="Sachs M.S."/>
            <person name="Osmani S.A."/>
            <person name="Birren B.W."/>
        </authorList>
    </citation>
    <scope>NUCLEOTIDE SEQUENCE [LARGE SCALE GENOMIC DNA]</scope>
    <source>
        <strain evidence="2">FGSC A4 / ATCC 38163 / CBS 112.46 / NRRL 194 / M139</strain>
    </source>
</reference>
<dbReference type="EMBL" id="BN001304">
    <property type="protein sequence ID" value="CBF78599.1"/>
    <property type="molecule type" value="Genomic_DNA"/>
</dbReference>
<dbReference type="InParanoid" id="Q5AWJ7"/>
<dbReference type="KEGG" id="ani:ANIA_07333"/>
<proteinExistence type="predicted"/>